<dbReference type="RefSeq" id="WP_284723426.1">
    <property type="nucleotide sequence ID" value="NZ_BSND01000006.1"/>
</dbReference>
<feature type="domain" description="DUF642" evidence="3">
    <location>
        <begin position="25"/>
        <end position="174"/>
    </location>
</feature>
<evidence type="ECO:0000313" key="4">
    <source>
        <dbReference type="EMBL" id="GLQ00476.1"/>
    </source>
</evidence>
<reference evidence="4" key="1">
    <citation type="journal article" date="2014" name="Int. J. Syst. Evol. Microbiol.">
        <title>Complete genome of a new Firmicutes species belonging to the dominant human colonic microbiota ('Ruminococcus bicirculans') reveals two chromosomes and a selective capacity to utilize plant glucans.</title>
        <authorList>
            <consortium name="NISC Comparative Sequencing Program"/>
            <person name="Wegmann U."/>
            <person name="Louis P."/>
            <person name="Goesmann A."/>
            <person name="Henrissat B."/>
            <person name="Duncan S.H."/>
            <person name="Flint H.J."/>
        </authorList>
    </citation>
    <scope>NUCLEOTIDE SEQUENCE</scope>
    <source>
        <strain evidence="4">NBRC 102424</strain>
    </source>
</reference>
<feature type="transmembrane region" description="Helical" evidence="1">
    <location>
        <begin position="177"/>
        <end position="196"/>
    </location>
</feature>
<keyword evidence="2" id="KW-0732">Signal</keyword>
<keyword evidence="5" id="KW-1185">Reference proteome</keyword>
<dbReference type="Proteomes" id="UP001161423">
    <property type="component" value="Unassembled WGS sequence"/>
</dbReference>
<dbReference type="InterPro" id="IPR006946">
    <property type="entry name" value="DGR2-like_dom"/>
</dbReference>
<dbReference type="Pfam" id="PF04862">
    <property type="entry name" value="DUF642"/>
    <property type="match status" value="1"/>
</dbReference>
<evidence type="ECO:0000256" key="1">
    <source>
        <dbReference type="SAM" id="Phobius"/>
    </source>
</evidence>
<reference evidence="4" key="2">
    <citation type="submission" date="2023-01" db="EMBL/GenBank/DDBJ databases">
        <title>Draft genome sequence of Methylophaga thalassica strain NBRC 102424.</title>
        <authorList>
            <person name="Sun Q."/>
            <person name="Mori K."/>
        </authorList>
    </citation>
    <scope>NUCLEOTIDE SEQUENCE</scope>
    <source>
        <strain evidence="4">NBRC 102424</strain>
    </source>
</reference>
<comment type="caution">
    <text evidence="4">The sequence shown here is derived from an EMBL/GenBank/DDBJ whole genome shotgun (WGS) entry which is preliminary data.</text>
</comment>
<dbReference type="Gene3D" id="2.60.120.260">
    <property type="entry name" value="Galactose-binding domain-like"/>
    <property type="match status" value="1"/>
</dbReference>
<evidence type="ECO:0000256" key="2">
    <source>
        <dbReference type="SAM" id="SignalP"/>
    </source>
</evidence>
<organism evidence="4 5">
    <name type="scientific">Methylophaga thalassica</name>
    <dbReference type="NCBI Taxonomy" id="40223"/>
    <lineage>
        <taxon>Bacteria</taxon>
        <taxon>Pseudomonadati</taxon>
        <taxon>Pseudomonadota</taxon>
        <taxon>Gammaproteobacteria</taxon>
        <taxon>Thiotrichales</taxon>
        <taxon>Piscirickettsiaceae</taxon>
        <taxon>Methylophaga</taxon>
    </lineage>
</organism>
<accession>A0ABQ5U105</accession>
<evidence type="ECO:0000259" key="3">
    <source>
        <dbReference type="Pfam" id="PF04862"/>
    </source>
</evidence>
<evidence type="ECO:0000313" key="5">
    <source>
        <dbReference type="Proteomes" id="UP001161423"/>
    </source>
</evidence>
<feature type="chain" id="PRO_5047519291" description="DUF642 domain-containing protein" evidence="2">
    <location>
        <begin position="21"/>
        <end position="204"/>
    </location>
</feature>
<protein>
    <recommendedName>
        <fullName evidence="3">DUF642 domain-containing protein</fullName>
    </recommendedName>
</protein>
<dbReference type="EMBL" id="BSND01000006">
    <property type="protein sequence ID" value="GLQ00476.1"/>
    <property type="molecule type" value="Genomic_DNA"/>
</dbReference>
<name>A0ABQ5U105_9GAMM</name>
<proteinExistence type="predicted"/>
<keyword evidence="1" id="KW-0812">Transmembrane</keyword>
<keyword evidence="1" id="KW-0472">Membrane</keyword>
<feature type="signal peptide" evidence="2">
    <location>
        <begin position="1"/>
        <end position="20"/>
    </location>
</feature>
<gene>
    <name evidence="4" type="ORF">GCM10007891_23290</name>
</gene>
<sequence>MKKVLAGLAIILGVSAQAHAAGVNLVSNGSFENPDIQSGSWTILYDGDLTNWEAGEDGVEVRDNKAGTAYDGDQFVELDTTHNSSITQTLATTAGSSYELSFAYSGRISQSADTNAISIFWNGVMVDTVTAIGGAQHDWVVYTFLVDAVGNDILTFAANGLDDSFGGSLDAVSVSAVPVPAAAFLFAPALLGFMGLRRKTAKIA</sequence>
<keyword evidence="1" id="KW-1133">Transmembrane helix</keyword>